<evidence type="ECO:0000256" key="1">
    <source>
        <dbReference type="ARBA" id="ARBA00023015"/>
    </source>
</evidence>
<evidence type="ECO:0000259" key="5">
    <source>
        <dbReference type="PROSITE" id="PS51063"/>
    </source>
</evidence>
<feature type="domain" description="HTH crp-type" evidence="5">
    <location>
        <begin position="167"/>
        <end position="240"/>
    </location>
</feature>
<dbReference type="Gene3D" id="2.60.120.10">
    <property type="entry name" value="Jelly Rolls"/>
    <property type="match status" value="1"/>
</dbReference>
<protein>
    <submittedName>
        <fullName evidence="6">Crp</fullName>
    </submittedName>
</protein>
<proteinExistence type="predicted"/>
<dbReference type="EMBL" id="JX025758">
    <property type="protein sequence ID" value="AFK83709.1"/>
    <property type="molecule type" value="Genomic_DNA"/>
</dbReference>
<dbReference type="SUPFAM" id="SSF46785">
    <property type="entry name" value="Winged helix' DNA-binding domain"/>
    <property type="match status" value="1"/>
</dbReference>
<dbReference type="PANTHER" id="PTHR24567:SF74">
    <property type="entry name" value="HTH-TYPE TRANSCRIPTIONAL REGULATOR ARCR"/>
    <property type="match status" value="1"/>
</dbReference>
<dbReference type="InterPro" id="IPR050397">
    <property type="entry name" value="Env_Response_Regulators"/>
</dbReference>
<dbReference type="CDD" id="cd00038">
    <property type="entry name" value="CAP_ED"/>
    <property type="match status" value="1"/>
</dbReference>
<dbReference type="SMART" id="SM00100">
    <property type="entry name" value="cNMP"/>
    <property type="match status" value="1"/>
</dbReference>
<dbReference type="InterPro" id="IPR000595">
    <property type="entry name" value="cNMP-bd_dom"/>
</dbReference>
<evidence type="ECO:0000256" key="2">
    <source>
        <dbReference type="ARBA" id="ARBA00023125"/>
    </source>
</evidence>
<keyword evidence="3" id="KW-0804">Transcription</keyword>
<sequence length="253" mass="28417">MNEIDKKPKAVRRAQDLTATDRAHLIRETQFGSSLSDETIARLAESARVIDVRRRRFVYRAGEEADALYAIASGRIKLCRIEPQTEREAVIDILPQGALFGESALYSTAGTRQNCAVAYESSVLLRISAEDFKLAMAREPKLHEYTFRLIGHRLEHAEQRLADFALNAIPARLDRLLVDFSDRYGVKESAGVLIDIPLPHREIASIVGSTRESVTVRLNAMRREGTIDFVNRKILVKRPEGLLHSLNDLPVAT</sequence>
<dbReference type="GO" id="GO:0003700">
    <property type="term" value="F:DNA-binding transcription factor activity"/>
    <property type="evidence" value="ECO:0007669"/>
    <property type="project" value="TreeGrafter"/>
</dbReference>
<accession>K9LK17</accession>
<reference evidence="6" key="1">
    <citation type="submission" date="2012-05" db="EMBL/GenBank/DDBJ databases">
        <title>Analysis of copper-resistance conferring metagenomic clones coming from heavy metals-polluted soil.</title>
        <authorList>
            <person name="Deja-Sikora E."/>
            <person name="Golebiewski M."/>
            <person name="Tretyn A."/>
        </authorList>
    </citation>
    <scope>NUCLEOTIDE SEQUENCE</scope>
</reference>
<dbReference type="PROSITE" id="PS51063">
    <property type="entry name" value="HTH_CRP_2"/>
    <property type="match status" value="1"/>
</dbReference>
<dbReference type="GO" id="GO:0003677">
    <property type="term" value="F:DNA binding"/>
    <property type="evidence" value="ECO:0007669"/>
    <property type="project" value="UniProtKB-KW"/>
</dbReference>
<evidence type="ECO:0000259" key="4">
    <source>
        <dbReference type="PROSITE" id="PS50042"/>
    </source>
</evidence>
<organism evidence="6">
    <name type="scientific">uncultured organism</name>
    <dbReference type="NCBI Taxonomy" id="155900"/>
    <lineage>
        <taxon>unclassified sequences</taxon>
        <taxon>environmental samples</taxon>
    </lineage>
</organism>
<dbReference type="AlphaFoldDB" id="K9LK17"/>
<dbReference type="InterPro" id="IPR019885">
    <property type="entry name" value="Tscrpt_reg_HTH_AsnC-type_CS"/>
</dbReference>
<feature type="domain" description="Cyclic nucleotide-binding" evidence="4">
    <location>
        <begin position="31"/>
        <end position="136"/>
    </location>
</feature>
<dbReference type="InterPro" id="IPR014710">
    <property type="entry name" value="RmlC-like_jellyroll"/>
</dbReference>
<dbReference type="PROSITE" id="PS00519">
    <property type="entry name" value="HTH_ASNC_1"/>
    <property type="match status" value="1"/>
</dbReference>
<dbReference type="Pfam" id="PF13545">
    <property type="entry name" value="HTH_Crp_2"/>
    <property type="match status" value="1"/>
</dbReference>
<dbReference type="Pfam" id="PF00027">
    <property type="entry name" value="cNMP_binding"/>
    <property type="match status" value="1"/>
</dbReference>
<dbReference type="SUPFAM" id="SSF51206">
    <property type="entry name" value="cAMP-binding domain-like"/>
    <property type="match status" value="1"/>
</dbReference>
<dbReference type="SMART" id="SM00419">
    <property type="entry name" value="HTH_CRP"/>
    <property type="match status" value="1"/>
</dbReference>
<evidence type="ECO:0000313" key="6">
    <source>
        <dbReference type="EMBL" id="AFK83709.1"/>
    </source>
</evidence>
<keyword evidence="1" id="KW-0805">Transcription regulation</keyword>
<dbReference type="InterPro" id="IPR018490">
    <property type="entry name" value="cNMP-bd_dom_sf"/>
</dbReference>
<dbReference type="PANTHER" id="PTHR24567">
    <property type="entry name" value="CRP FAMILY TRANSCRIPTIONAL REGULATORY PROTEIN"/>
    <property type="match status" value="1"/>
</dbReference>
<dbReference type="Gene3D" id="1.10.10.10">
    <property type="entry name" value="Winged helix-like DNA-binding domain superfamily/Winged helix DNA-binding domain"/>
    <property type="match status" value="1"/>
</dbReference>
<dbReference type="InterPro" id="IPR036388">
    <property type="entry name" value="WH-like_DNA-bd_sf"/>
</dbReference>
<evidence type="ECO:0000256" key="3">
    <source>
        <dbReference type="ARBA" id="ARBA00023163"/>
    </source>
</evidence>
<name>K9LK17_9ZZZZ</name>
<dbReference type="InterPro" id="IPR012318">
    <property type="entry name" value="HTH_CRP"/>
</dbReference>
<dbReference type="InterPro" id="IPR036390">
    <property type="entry name" value="WH_DNA-bd_sf"/>
</dbReference>
<keyword evidence="2" id="KW-0238">DNA-binding</keyword>
<dbReference type="PROSITE" id="PS50042">
    <property type="entry name" value="CNMP_BINDING_3"/>
    <property type="match status" value="1"/>
</dbReference>
<gene>
    <name evidence="6" type="ORF">pA2Cu1_1</name>
</gene>